<dbReference type="OrthoDB" id="1908178at2759"/>
<dbReference type="Gene3D" id="1.25.40.10">
    <property type="entry name" value="Tetratricopeptide repeat domain"/>
    <property type="match status" value="2"/>
</dbReference>
<dbReference type="Pfam" id="PF13812">
    <property type="entry name" value="PPR_3"/>
    <property type="match status" value="1"/>
</dbReference>
<comment type="subunit">
    <text evidence="4">Binds to mitochondrial small subunit 15S rRNA.</text>
</comment>
<accession>G4TKF9</accession>
<dbReference type="OMA" id="ACIWAYA"/>
<organism evidence="6 7">
    <name type="scientific">Serendipita indica (strain DSM 11827)</name>
    <name type="common">Root endophyte fungus</name>
    <name type="synonym">Piriformospora indica</name>
    <dbReference type="NCBI Taxonomy" id="1109443"/>
    <lineage>
        <taxon>Eukaryota</taxon>
        <taxon>Fungi</taxon>
        <taxon>Dikarya</taxon>
        <taxon>Basidiomycota</taxon>
        <taxon>Agaricomycotina</taxon>
        <taxon>Agaricomycetes</taxon>
        <taxon>Sebacinales</taxon>
        <taxon>Serendipitaceae</taxon>
        <taxon>Serendipita</taxon>
    </lineage>
</organism>
<dbReference type="HOGENOM" id="CLU_027583_0_0_1"/>
<sequence length="481" mass="55862">MAETNSPETIWQAYRAAMQQDVHIPSVLLQRVTRVLVRKYAPTRETFIRLHDVLIQLQKQGDPIALWQWNMLIYYVGEGFRKLDTTHYHAALDIYWELMATQKLSDPEKRIKPNICTYTTLLHIAARTYNPQHVQHALSLLKESKLELDRVARLTLIPFYTHCHDFASLRRIARTFAERGEDIGIDGINAYLWAFGKWGRLGVAQEIYSCLRNNLKRKLKTEIPPSPNPEPPSAASISKTAPPKAHLRDEVLLQRQNEYIKRIGIDDLDEDSSLESMQSVPSVVTRKFSKETLDLAIAEYHVPDQITYTLCMQVFAFHGDLRQVLQIFREMLSTPDHTRPWLKKETMFEANQQAYRSLFMAFVKFTNRSARQARVLVESLGVTAEAQQEEAEQQEEGQLEDDTWIEEALRFVFESFLELDPNQSRPGNRTIRYLMQAFQNVTQNDTQTLIWVWASLEERFGRLKVPPIFTDIARAARDLEP</sequence>
<evidence type="ECO:0000256" key="4">
    <source>
        <dbReference type="ARBA" id="ARBA00044511"/>
    </source>
</evidence>
<evidence type="ECO:0000256" key="1">
    <source>
        <dbReference type="ARBA" id="ARBA00006192"/>
    </source>
</evidence>
<dbReference type="PANTHER" id="PTHR47447:SF17">
    <property type="entry name" value="OS12G0638900 PROTEIN"/>
    <property type="match status" value="1"/>
</dbReference>
<evidence type="ECO:0000256" key="3">
    <source>
        <dbReference type="ARBA" id="ARBA00044493"/>
    </source>
</evidence>
<protein>
    <submittedName>
        <fullName evidence="6">Uncharacterized protein</fullName>
    </submittedName>
</protein>
<keyword evidence="7" id="KW-1185">Reference proteome</keyword>
<reference evidence="6 7" key="1">
    <citation type="journal article" date="2011" name="PLoS Pathog.">
        <title>Endophytic Life Strategies Decoded by Genome and Transcriptome Analyses of the Mutualistic Root Symbiont Piriformospora indica.</title>
        <authorList>
            <person name="Zuccaro A."/>
            <person name="Lahrmann U."/>
            <person name="Guldener U."/>
            <person name="Langen G."/>
            <person name="Pfiffi S."/>
            <person name="Biedenkopf D."/>
            <person name="Wong P."/>
            <person name="Samans B."/>
            <person name="Grimm C."/>
            <person name="Basiewicz M."/>
            <person name="Murat C."/>
            <person name="Martin F."/>
            <person name="Kogel K.H."/>
        </authorList>
    </citation>
    <scope>NUCLEOTIDE SEQUENCE [LARGE SCALE GENOMIC DNA]</scope>
    <source>
        <strain evidence="6 7">DSM 11827</strain>
    </source>
</reference>
<proteinExistence type="inferred from homology"/>
<dbReference type="eggNOG" id="KOG4197">
    <property type="taxonomic scope" value="Eukaryota"/>
</dbReference>
<dbReference type="InterPro" id="IPR011990">
    <property type="entry name" value="TPR-like_helical_dom_sf"/>
</dbReference>
<gene>
    <name evidence="6" type="ORF">PIIN_05748</name>
</gene>
<name>G4TKF9_SERID</name>
<dbReference type="InParanoid" id="G4TKF9"/>
<comment type="function">
    <text evidence="3">Regulates mitochondrial small subunit maturation by controlling 15S rRNA 5'-end processing. Localizes to the 5' precursor of the 15S rRNA in a position that is subsequently occupied by mS47 in the mature yeast mtSSU. Uses structure and sequence-specific RNA recognition, binding to a single-stranded region of the precursor and specifically recognizing bases -6 to -1. The exchange of Ccm1 for mS47 is coupled to the irreversible removal of precursor rRNA that is accompanied by conformational changes of the mitoribosomal proteins uS5m and mS26. These conformational changes signal completion of 5'-end rRNA processing through protection of the mature 5'-end of the 15S rRNA and stabilization of mS47. The removal of the 5' precursor together with the dissociation of Ccm1 may be catalyzed by the 5'-3' exoribonuclease Pet127. Involved in the specific removal of group I introns in mitochondrial encoded transcripts.</text>
</comment>
<comment type="caution">
    <text evidence="6">The sequence shown here is derived from an EMBL/GenBank/DDBJ whole genome shotgun (WGS) entry which is preliminary data.</text>
</comment>
<comment type="similarity">
    <text evidence="1">Belongs to the CCM1 family.</text>
</comment>
<dbReference type="EMBL" id="CAFZ01000135">
    <property type="protein sequence ID" value="CCA71813.1"/>
    <property type="molecule type" value="Genomic_DNA"/>
</dbReference>
<feature type="region of interest" description="Disordered" evidence="5">
    <location>
        <begin position="220"/>
        <end position="244"/>
    </location>
</feature>
<dbReference type="STRING" id="1109443.G4TKF9"/>
<keyword evidence="2" id="KW-0677">Repeat</keyword>
<evidence type="ECO:0000313" key="7">
    <source>
        <dbReference type="Proteomes" id="UP000007148"/>
    </source>
</evidence>
<dbReference type="AlphaFoldDB" id="G4TKF9"/>
<dbReference type="Proteomes" id="UP000007148">
    <property type="component" value="Unassembled WGS sequence"/>
</dbReference>
<evidence type="ECO:0000313" key="6">
    <source>
        <dbReference type="EMBL" id="CCA71813.1"/>
    </source>
</evidence>
<dbReference type="InterPro" id="IPR002885">
    <property type="entry name" value="PPR_rpt"/>
</dbReference>
<evidence type="ECO:0000256" key="2">
    <source>
        <dbReference type="ARBA" id="ARBA00022737"/>
    </source>
</evidence>
<dbReference type="PANTHER" id="PTHR47447">
    <property type="entry name" value="OS03G0856100 PROTEIN"/>
    <property type="match status" value="1"/>
</dbReference>
<evidence type="ECO:0000256" key="5">
    <source>
        <dbReference type="SAM" id="MobiDB-lite"/>
    </source>
</evidence>